<evidence type="ECO:0000313" key="2">
    <source>
        <dbReference type="EMBL" id="TNN68519.1"/>
    </source>
</evidence>
<evidence type="ECO:0000313" key="3">
    <source>
        <dbReference type="Proteomes" id="UP000314294"/>
    </source>
</evidence>
<comment type="caution">
    <text evidence="2">The sequence shown here is derived from an EMBL/GenBank/DDBJ whole genome shotgun (WGS) entry which is preliminary data.</text>
</comment>
<feature type="region of interest" description="Disordered" evidence="1">
    <location>
        <begin position="1"/>
        <end position="34"/>
    </location>
</feature>
<organism evidence="2 3">
    <name type="scientific">Liparis tanakae</name>
    <name type="common">Tanaka's snailfish</name>
    <dbReference type="NCBI Taxonomy" id="230148"/>
    <lineage>
        <taxon>Eukaryota</taxon>
        <taxon>Metazoa</taxon>
        <taxon>Chordata</taxon>
        <taxon>Craniata</taxon>
        <taxon>Vertebrata</taxon>
        <taxon>Euteleostomi</taxon>
        <taxon>Actinopterygii</taxon>
        <taxon>Neopterygii</taxon>
        <taxon>Teleostei</taxon>
        <taxon>Neoteleostei</taxon>
        <taxon>Acanthomorphata</taxon>
        <taxon>Eupercaria</taxon>
        <taxon>Perciformes</taxon>
        <taxon>Cottioidei</taxon>
        <taxon>Cottales</taxon>
        <taxon>Liparidae</taxon>
        <taxon>Liparis</taxon>
    </lineage>
</organism>
<name>A0A4Z2HRP2_9TELE</name>
<protein>
    <submittedName>
        <fullName evidence="2">Uncharacterized protein</fullName>
    </submittedName>
</protein>
<dbReference type="EMBL" id="SRLO01000189">
    <property type="protein sequence ID" value="TNN68519.1"/>
    <property type="molecule type" value="Genomic_DNA"/>
</dbReference>
<evidence type="ECO:0000256" key="1">
    <source>
        <dbReference type="SAM" id="MobiDB-lite"/>
    </source>
</evidence>
<proteinExistence type="predicted"/>
<keyword evidence="3" id="KW-1185">Reference proteome</keyword>
<gene>
    <name evidence="2" type="ORF">EYF80_021304</name>
</gene>
<sequence>MKALGGSEKRGETARRYPAGNLVPRSKEPGVEEDKGVYLNRRSRGSGIKALLMKGNVCTGMAWKCSGSRMAHLILPDRKESESNEKRGGGAAVRVVVVQE</sequence>
<reference evidence="2 3" key="1">
    <citation type="submission" date="2019-03" db="EMBL/GenBank/DDBJ databases">
        <title>First draft genome of Liparis tanakae, snailfish: a comprehensive survey of snailfish specific genes.</title>
        <authorList>
            <person name="Kim W."/>
            <person name="Song I."/>
            <person name="Jeong J.-H."/>
            <person name="Kim D."/>
            <person name="Kim S."/>
            <person name="Ryu S."/>
            <person name="Song J.Y."/>
            <person name="Lee S.K."/>
        </authorList>
    </citation>
    <scope>NUCLEOTIDE SEQUENCE [LARGE SCALE GENOMIC DNA]</scope>
    <source>
        <tissue evidence="2">Muscle</tissue>
    </source>
</reference>
<accession>A0A4Z2HRP2</accession>
<dbReference type="AlphaFoldDB" id="A0A4Z2HRP2"/>
<feature type="compositionally biased region" description="Basic and acidic residues" evidence="1">
    <location>
        <begin position="25"/>
        <end position="34"/>
    </location>
</feature>
<dbReference type="Proteomes" id="UP000314294">
    <property type="component" value="Unassembled WGS sequence"/>
</dbReference>